<accession>A0A8D8W438</accession>
<reference evidence="1" key="1">
    <citation type="submission" date="2021-05" db="EMBL/GenBank/DDBJ databases">
        <authorList>
            <person name="Alioto T."/>
            <person name="Alioto T."/>
            <person name="Gomez Garrido J."/>
        </authorList>
    </citation>
    <scope>NUCLEOTIDE SEQUENCE</scope>
</reference>
<organism evidence="1">
    <name type="scientific">Cacopsylla melanoneura</name>
    <dbReference type="NCBI Taxonomy" id="428564"/>
    <lineage>
        <taxon>Eukaryota</taxon>
        <taxon>Metazoa</taxon>
        <taxon>Ecdysozoa</taxon>
        <taxon>Arthropoda</taxon>
        <taxon>Hexapoda</taxon>
        <taxon>Insecta</taxon>
        <taxon>Pterygota</taxon>
        <taxon>Neoptera</taxon>
        <taxon>Paraneoptera</taxon>
        <taxon>Hemiptera</taxon>
        <taxon>Sternorrhyncha</taxon>
        <taxon>Psylloidea</taxon>
        <taxon>Psyllidae</taxon>
        <taxon>Psyllinae</taxon>
        <taxon>Cacopsylla</taxon>
    </lineage>
</organism>
<dbReference type="AlphaFoldDB" id="A0A8D8W438"/>
<evidence type="ECO:0000313" key="1">
    <source>
        <dbReference type="EMBL" id="CAG6644104.1"/>
    </source>
</evidence>
<proteinExistence type="predicted"/>
<name>A0A8D8W438_9HEMI</name>
<dbReference type="EMBL" id="HBUF01130741">
    <property type="protein sequence ID" value="CAG6644104.1"/>
    <property type="molecule type" value="Transcribed_RNA"/>
</dbReference>
<protein>
    <submittedName>
        <fullName evidence="1">Uncharacterized protein</fullName>
    </submittedName>
</protein>
<sequence length="102" mass="11910">MSYSPVYNVLFQNDSQYNCTPKIPFPQLLMIRKRRKKKEYFKSHLNINHKESFSFLSLGGSSLSNARKEKEIVSSTGSVLSINTLHHFFSFGFLHHATRCYF</sequence>